<feature type="compositionally biased region" description="Low complexity" evidence="1">
    <location>
        <begin position="91"/>
        <end position="103"/>
    </location>
</feature>
<feature type="region of interest" description="Disordered" evidence="1">
    <location>
        <begin position="90"/>
        <end position="122"/>
    </location>
</feature>
<feature type="region of interest" description="Disordered" evidence="1">
    <location>
        <begin position="164"/>
        <end position="225"/>
    </location>
</feature>
<dbReference type="Proteomes" id="UP000288805">
    <property type="component" value="Unassembled WGS sequence"/>
</dbReference>
<comment type="caution">
    <text evidence="2">The sequence shown here is derived from an EMBL/GenBank/DDBJ whole genome shotgun (WGS) entry which is preliminary data.</text>
</comment>
<gene>
    <name evidence="2" type="ORF">CK203_066532</name>
</gene>
<organism evidence="2 3">
    <name type="scientific">Vitis vinifera</name>
    <name type="common">Grape</name>
    <dbReference type="NCBI Taxonomy" id="29760"/>
    <lineage>
        <taxon>Eukaryota</taxon>
        <taxon>Viridiplantae</taxon>
        <taxon>Streptophyta</taxon>
        <taxon>Embryophyta</taxon>
        <taxon>Tracheophyta</taxon>
        <taxon>Spermatophyta</taxon>
        <taxon>Magnoliopsida</taxon>
        <taxon>eudicotyledons</taxon>
        <taxon>Gunneridae</taxon>
        <taxon>Pentapetalae</taxon>
        <taxon>rosids</taxon>
        <taxon>Vitales</taxon>
        <taxon>Vitaceae</taxon>
        <taxon>Viteae</taxon>
        <taxon>Vitis</taxon>
    </lineage>
</organism>
<proteinExistence type="predicted"/>
<accession>A0A438G2I3</accession>
<evidence type="ECO:0000256" key="1">
    <source>
        <dbReference type="SAM" id="MobiDB-lite"/>
    </source>
</evidence>
<dbReference type="AlphaFoldDB" id="A0A438G2I3"/>
<feature type="compositionally biased region" description="Basic and acidic residues" evidence="1">
    <location>
        <begin position="169"/>
        <end position="179"/>
    </location>
</feature>
<dbReference type="EMBL" id="QGNW01000657">
    <property type="protein sequence ID" value="RVW66419.1"/>
    <property type="molecule type" value="Genomic_DNA"/>
</dbReference>
<evidence type="ECO:0000313" key="3">
    <source>
        <dbReference type="Proteomes" id="UP000288805"/>
    </source>
</evidence>
<name>A0A438G2I3_VITVI</name>
<reference evidence="2 3" key="1">
    <citation type="journal article" date="2018" name="PLoS Genet.">
        <title>Population sequencing reveals clonal diversity and ancestral inbreeding in the grapevine cultivar Chardonnay.</title>
        <authorList>
            <person name="Roach M.J."/>
            <person name="Johnson D.L."/>
            <person name="Bohlmann J."/>
            <person name="van Vuuren H.J."/>
            <person name="Jones S.J."/>
            <person name="Pretorius I.S."/>
            <person name="Schmidt S.A."/>
            <person name="Borneman A.R."/>
        </authorList>
    </citation>
    <scope>NUCLEOTIDE SEQUENCE [LARGE SCALE GENOMIC DNA]</scope>
    <source>
        <strain evidence="3">cv. Chardonnay</strain>
        <tissue evidence="2">Leaf</tissue>
    </source>
</reference>
<evidence type="ECO:0000313" key="2">
    <source>
        <dbReference type="EMBL" id="RVW66419.1"/>
    </source>
</evidence>
<protein>
    <submittedName>
        <fullName evidence="2">Uncharacterized protein</fullName>
    </submittedName>
</protein>
<sequence length="250" mass="26941">MDLVWISSSGERKWVEKASFDRLNRLFEIAAAERSCETLLSAQNLCSVTQEPQPYVLNILPRQLPKEVVAGEHFVLKDLPFYAAVRKAPGGKRAASSPPAGAPAKKKKKKLISNKGKEIKLPTPPKEVVIPLQLISASYGTPNGRHGGRKSGFASLWAKPPCACTDEGDSYKEEDHPEGSEMEMAEENPTPPRVLVLDGGSPGETQSAKNDGAPDPEEESLSNASLGGVLLMTQLASPLALSAMRSWKRG</sequence>